<dbReference type="Proteomes" id="UP001227268">
    <property type="component" value="Unassembled WGS sequence"/>
</dbReference>
<keyword evidence="2" id="KW-1185">Reference proteome</keyword>
<accession>A0ACC2W6N9</accession>
<gene>
    <name evidence="1" type="ORF">QFC21_000843</name>
</gene>
<protein>
    <submittedName>
        <fullName evidence="1">Uncharacterized protein</fullName>
    </submittedName>
</protein>
<evidence type="ECO:0000313" key="1">
    <source>
        <dbReference type="EMBL" id="KAJ9107393.1"/>
    </source>
</evidence>
<dbReference type="EMBL" id="JASBWT010000002">
    <property type="protein sequence ID" value="KAJ9107393.1"/>
    <property type="molecule type" value="Genomic_DNA"/>
</dbReference>
<name>A0ACC2W6N9_9TREE</name>
<comment type="caution">
    <text evidence="1">The sequence shown here is derived from an EMBL/GenBank/DDBJ whole genome shotgun (WGS) entry which is preliminary data.</text>
</comment>
<proteinExistence type="predicted"/>
<reference evidence="1" key="1">
    <citation type="submission" date="2023-04" db="EMBL/GenBank/DDBJ databases">
        <title>Draft Genome sequencing of Naganishia species isolated from polar environments using Oxford Nanopore Technology.</title>
        <authorList>
            <person name="Leo P."/>
            <person name="Venkateswaran K."/>
        </authorList>
    </citation>
    <scope>NUCLEOTIDE SEQUENCE</scope>
    <source>
        <strain evidence="1">MNA-CCFEE 5423</strain>
    </source>
</reference>
<organism evidence="1 2">
    <name type="scientific">Naganishia friedmannii</name>
    <dbReference type="NCBI Taxonomy" id="89922"/>
    <lineage>
        <taxon>Eukaryota</taxon>
        <taxon>Fungi</taxon>
        <taxon>Dikarya</taxon>
        <taxon>Basidiomycota</taxon>
        <taxon>Agaricomycotina</taxon>
        <taxon>Tremellomycetes</taxon>
        <taxon>Filobasidiales</taxon>
        <taxon>Filobasidiaceae</taxon>
        <taxon>Naganishia</taxon>
    </lineage>
</organism>
<evidence type="ECO:0000313" key="2">
    <source>
        <dbReference type="Proteomes" id="UP001227268"/>
    </source>
</evidence>
<sequence length="1009" mass="109989">MSPESTASTSHQGYGTIPAVTPTPTPKTFRSFRGGAGVGDGEGRLVKRVSERRGVGASTIRGRTGGDEFTEEDRPVYPTYRSTPNTPRRQRHVRRSPSTINTGRGNLFRTISRKASSVFLRSAREGRGYDDDLLRDDETDEQDNDRVSGDDDAEEQHQTQPHTASNYFPGTTHSRRTSGYARSWSLGNRYDQNGHGDEDSIAPSVKRREIEVPQDGIRVWYSSYDTIDWLHDQIKDSRRVKRLRERAKTHGLRGKLVNAADRATGWLVVSLIGIITALMAYAVLKTETFFFGLKTGYCSTRVFATKEQCGKGRWVTWQSSMSSILDTYTEDQGGLLAGWKAFAVYTLIALALAWVSCIMTVYLTASTRFEDPQVARPISGAEPQTVATDAAALNGRSSSAETLKSETTPLLPALGDAGRHLPSLPSSIPAVGTLPDPPVLEAKRVLYFAAGSGIPEIKTILSGFVIKGYLGSVVLFVKSLGLAFSVASGMSLGKEGPMVHIACCVGNIVSRQFRKYELNESKKREILSAACAAGVSVAFGAPLGGTLFSWEESSYYFPAKTMWPVAALTLRLLNPYGNGRLVLLEVDYSKDHHSNFIYLIAILLGVVGGIYGAIWAKLNIAWSKRVRAGTWVKRHPIMEVLMISIVTSLASYYSPLTRIGGVEYVAELFAECHDHASGFCSRVPSEILSNIGKLAHSVVIRAGLACITFGIRVPAGIFVPSLAAGAAFGRIIGLLLEYISMLYPDSPVLPHRKHVVPGVYALVGASATLAGVTRTTISLVVIVVELTSTLDYVVPVALTVLIAKTVADALESDGIYDLVINMNSFPFLDSKKDHHFERTDAVEIADTNLPYLRVDDHHTVASLQKQVDSLKALGYSDGCFPCLTSQASNMDQQLHVVGILALNELQHVLGELSQEPNATCNLLPSRSPTCGVATELHYSIGDIADDPYDLVPYIDLAPLLVLENSPLELVQQLFTKLGARAVIVINGKGRYRGTIVKKTWLKYIKEHEG</sequence>